<evidence type="ECO:0000313" key="9">
    <source>
        <dbReference type="Proteomes" id="UP000323258"/>
    </source>
</evidence>
<dbReference type="SUPFAM" id="SSF56925">
    <property type="entry name" value="OMPA-like"/>
    <property type="match status" value="1"/>
</dbReference>
<dbReference type="GO" id="GO:0009279">
    <property type="term" value="C:cell outer membrane"/>
    <property type="evidence" value="ECO:0007669"/>
    <property type="project" value="UniProtKB-SubCell"/>
</dbReference>
<dbReference type="Proteomes" id="UP000323258">
    <property type="component" value="Unassembled WGS sequence"/>
</dbReference>
<protein>
    <submittedName>
        <fullName evidence="8">Porin family protein</fullName>
    </submittedName>
</protein>
<dbReference type="PANTHER" id="PTHR34001:SF3">
    <property type="entry name" value="BLL7405 PROTEIN"/>
    <property type="match status" value="1"/>
</dbReference>
<name>A0A5D4GX56_9HYPH</name>
<sequence length="219" mass="22745">MQTKTRFALSAVAVLAMAAPAMAADVVYQEPPAPQPIIESAPVSSWAGPYAGLHLGYGFSGDVSDGTGGSIGTDGWLGGAFGGFQMQNGQFVYGIEGDVNYSGVDGTDGTFTARSRIDGSLRGRAGVAVTDDILLYGTAGIAAERLRITEDATGNRDTNTMIGYTVGGGADVKLTEQVFARGEYRYTDYGSQDFTLPGVGTADIDSSNHRVTMGIGIKF</sequence>
<evidence type="ECO:0000259" key="7">
    <source>
        <dbReference type="Pfam" id="PF13505"/>
    </source>
</evidence>
<accession>A0A5D4GX56</accession>
<reference evidence="8 9" key="1">
    <citation type="submission" date="2019-08" db="EMBL/GenBank/DDBJ databases">
        <authorList>
            <person name="Seo Y.L."/>
        </authorList>
    </citation>
    <scope>NUCLEOTIDE SEQUENCE [LARGE SCALE GENOMIC DNA]</scope>
    <source>
        <strain evidence="8 9">MaA-C15</strain>
    </source>
</reference>
<dbReference type="InterPro" id="IPR051692">
    <property type="entry name" value="OMP-like"/>
</dbReference>
<feature type="chain" id="PRO_5022845575" evidence="6">
    <location>
        <begin position="24"/>
        <end position="219"/>
    </location>
</feature>
<evidence type="ECO:0000256" key="3">
    <source>
        <dbReference type="ARBA" id="ARBA00023136"/>
    </source>
</evidence>
<keyword evidence="2 6" id="KW-0732">Signal</keyword>
<dbReference type="InterPro" id="IPR027385">
    <property type="entry name" value="Beta-barrel_OMP"/>
</dbReference>
<evidence type="ECO:0000256" key="1">
    <source>
        <dbReference type="ARBA" id="ARBA00004442"/>
    </source>
</evidence>
<evidence type="ECO:0000313" key="8">
    <source>
        <dbReference type="EMBL" id="TYR32837.1"/>
    </source>
</evidence>
<dbReference type="Gene3D" id="2.40.160.20">
    <property type="match status" value="1"/>
</dbReference>
<evidence type="ECO:0000256" key="2">
    <source>
        <dbReference type="ARBA" id="ARBA00022729"/>
    </source>
</evidence>
<evidence type="ECO:0000256" key="5">
    <source>
        <dbReference type="ARBA" id="ARBA00038306"/>
    </source>
</evidence>
<comment type="subcellular location">
    <subcellularLocation>
        <location evidence="1">Cell outer membrane</location>
    </subcellularLocation>
</comment>
<gene>
    <name evidence="8" type="ORF">FY036_10095</name>
</gene>
<reference evidence="8 9" key="2">
    <citation type="submission" date="2019-09" db="EMBL/GenBank/DDBJ databases">
        <title>Mesorhizobium sp. MaA-C15 isolated from Microcystis aeruginosa.</title>
        <authorList>
            <person name="Jeong S.E."/>
            <person name="Jin H.M."/>
            <person name="Jeon C.O."/>
        </authorList>
    </citation>
    <scope>NUCLEOTIDE SEQUENCE [LARGE SCALE GENOMIC DNA]</scope>
    <source>
        <strain evidence="8 9">MaA-C15</strain>
    </source>
</reference>
<dbReference type="AlphaFoldDB" id="A0A5D4GX56"/>
<organism evidence="8 9">
    <name type="scientific">Neoaquamicrobium microcysteis</name>
    <dbReference type="NCBI Taxonomy" id="2682781"/>
    <lineage>
        <taxon>Bacteria</taxon>
        <taxon>Pseudomonadati</taxon>
        <taxon>Pseudomonadota</taxon>
        <taxon>Alphaproteobacteria</taxon>
        <taxon>Hyphomicrobiales</taxon>
        <taxon>Phyllobacteriaceae</taxon>
        <taxon>Neoaquamicrobium</taxon>
    </lineage>
</organism>
<dbReference type="RefSeq" id="WP_148914600.1">
    <property type="nucleotide sequence ID" value="NZ_VSZS01000061.1"/>
</dbReference>
<dbReference type="InterPro" id="IPR011250">
    <property type="entry name" value="OMP/PagP_B-barrel"/>
</dbReference>
<dbReference type="PANTHER" id="PTHR34001">
    <property type="entry name" value="BLL7405 PROTEIN"/>
    <property type="match status" value="1"/>
</dbReference>
<comment type="similarity">
    <text evidence="5">Belongs to the Omp25/RopB family.</text>
</comment>
<proteinExistence type="inferred from homology"/>
<feature type="domain" description="Outer membrane protein beta-barrel" evidence="7">
    <location>
        <begin position="11"/>
        <end position="219"/>
    </location>
</feature>
<dbReference type="Pfam" id="PF13505">
    <property type="entry name" value="OMP_b-brl"/>
    <property type="match status" value="1"/>
</dbReference>
<keyword evidence="4" id="KW-0998">Cell outer membrane</keyword>
<feature type="signal peptide" evidence="6">
    <location>
        <begin position="1"/>
        <end position="23"/>
    </location>
</feature>
<evidence type="ECO:0000256" key="6">
    <source>
        <dbReference type="SAM" id="SignalP"/>
    </source>
</evidence>
<dbReference type="EMBL" id="VSZS01000061">
    <property type="protein sequence ID" value="TYR32837.1"/>
    <property type="molecule type" value="Genomic_DNA"/>
</dbReference>
<evidence type="ECO:0000256" key="4">
    <source>
        <dbReference type="ARBA" id="ARBA00023237"/>
    </source>
</evidence>
<keyword evidence="9" id="KW-1185">Reference proteome</keyword>
<comment type="caution">
    <text evidence="8">The sequence shown here is derived from an EMBL/GenBank/DDBJ whole genome shotgun (WGS) entry which is preliminary data.</text>
</comment>
<keyword evidence="3" id="KW-0472">Membrane</keyword>
<dbReference type="OrthoDB" id="9815357at2"/>